<evidence type="ECO:0000313" key="3">
    <source>
        <dbReference type="Proteomes" id="UP001151760"/>
    </source>
</evidence>
<name>A0ABQ5B4L2_9ASTR</name>
<accession>A0ABQ5B4L2</accession>
<dbReference type="PROSITE" id="PS00639">
    <property type="entry name" value="THIOL_PROTEASE_HIS"/>
    <property type="match status" value="1"/>
</dbReference>
<dbReference type="Proteomes" id="UP001151760">
    <property type="component" value="Unassembled WGS sequence"/>
</dbReference>
<protein>
    <submittedName>
        <fullName evidence="2">RNA-directed DNA polymerase, eukaryota, reverse transcriptase zinc-binding domain protein</fullName>
    </submittedName>
</protein>
<dbReference type="PANTHER" id="PTHR36617:SF15">
    <property type="entry name" value="REVERSE TRANSCRIPTASE ZINC-BINDING DOMAIN-CONTAINING PROTEIN"/>
    <property type="match status" value="1"/>
</dbReference>
<dbReference type="InterPro" id="IPR025660">
    <property type="entry name" value="Pept_his_AS"/>
</dbReference>
<keyword evidence="2" id="KW-0695">RNA-directed DNA polymerase</keyword>
<dbReference type="Gene3D" id="3.90.70.10">
    <property type="entry name" value="Cysteine proteinases"/>
    <property type="match status" value="1"/>
</dbReference>
<keyword evidence="2" id="KW-0808">Transferase</keyword>
<dbReference type="Pfam" id="PF00112">
    <property type="entry name" value="Peptidase_C1"/>
    <property type="match status" value="1"/>
</dbReference>
<comment type="caution">
    <text evidence="2">The sequence shown here is derived from an EMBL/GenBank/DDBJ whole genome shotgun (WGS) entry which is preliminary data.</text>
</comment>
<proteinExistence type="predicted"/>
<keyword evidence="3" id="KW-1185">Reference proteome</keyword>
<keyword evidence="2" id="KW-0548">Nucleotidyltransferase</keyword>
<gene>
    <name evidence="2" type="ORF">Tco_0843175</name>
</gene>
<dbReference type="GO" id="GO:0003964">
    <property type="term" value="F:RNA-directed DNA polymerase activity"/>
    <property type="evidence" value="ECO:0007669"/>
    <property type="project" value="UniProtKB-KW"/>
</dbReference>
<sequence>MESLQVSFQRVVDAGMFNGISLDPSLYLSHMFYADDAIFVGQWNESNINTIVHILDRFLRASRLRINMSKSKLLGISMDADKVGQAARKIGNGADTLFWEDAWRGGTAFKYLFPKVYALESSKNIVVASKMAHCNLGYSFRRDPRGSVEKAQFDSMLEKVEGTLLADMRDRCMWSLEGSGDFSVASVRKLLDGNMLPEVASKTWWIKAMPNKARYRDLPCAHNEDDDRNESMDSGPTYITYTFAPNNKYDGGLDSEEAYPYTGVDGVCKYSSENAAIRVLETVNITVGAQDELKHAVGVVRPVSVAFQVSGNFKQYTGGVYTSDNCGSDPMDVNHAVVAVGYGEENGVPYSL</sequence>
<dbReference type="SMART" id="SM00645">
    <property type="entry name" value="Pept_C1"/>
    <property type="match status" value="1"/>
</dbReference>
<dbReference type="InterPro" id="IPR038765">
    <property type="entry name" value="Papain-like_cys_pep_sf"/>
</dbReference>
<dbReference type="EMBL" id="BQNB010012852">
    <property type="protein sequence ID" value="GJT08713.1"/>
    <property type="molecule type" value="Genomic_DNA"/>
</dbReference>
<dbReference type="PANTHER" id="PTHR36617">
    <property type="entry name" value="PROTEIN, PUTATIVE-RELATED"/>
    <property type="match status" value="1"/>
</dbReference>
<dbReference type="InterPro" id="IPR000668">
    <property type="entry name" value="Peptidase_C1A_C"/>
</dbReference>
<feature type="domain" description="Peptidase C1A papain C-terminal" evidence="1">
    <location>
        <begin position="196"/>
        <end position="352"/>
    </location>
</feature>
<organism evidence="2 3">
    <name type="scientific">Tanacetum coccineum</name>
    <dbReference type="NCBI Taxonomy" id="301880"/>
    <lineage>
        <taxon>Eukaryota</taxon>
        <taxon>Viridiplantae</taxon>
        <taxon>Streptophyta</taxon>
        <taxon>Embryophyta</taxon>
        <taxon>Tracheophyta</taxon>
        <taxon>Spermatophyta</taxon>
        <taxon>Magnoliopsida</taxon>
        <taxon>eudicotyledons</taxon>
        <taxon>Gunneridae</taxon>
        <taxon>Pentapetalae</taxon>
        <taxon>asterids</taxon>
        <taxon>campanulids</taxon>
        <taxon>Asterales</taxon>
        <taxon>Asteraceae</taxon>
        <taxon>Asteroideae</taxon>
        <taxon>Anthemideae</taxon>
        <taxon>Anthemidinae</taxon>
        <taxon>Tanacetum</taxon>
    </lineage>
</organism>
<reference evidence="2" key="2">
    <citation type="submission" date="2022-01" db="EMBL/GenBank/DDBJ databases">
        <authorList>
            <person name="Yamashiro T."/>
            <person name="Shiraishi A."/>
            <person name="Satake H."/>
            <person name="Nakayama K."/>
        </authorList>
    </citation>
    <scope>NUCLEOTIDE SEQUENCE</scope>
</reference>
<evidence type="ECO:0000313" key="2">
    <source>
        <dbReference type="EMBL" id="GJT08713.1"/>
    </source>
</evidence>
<reference evidence="2" key="1">
    <citation type="journal article" date="2022" name="Int. J. Mol. Sci.">
        <title>Draft Genome of Tanacetum Coccineum: Genomic Comparison of Closely Related Tanacetum-Family Plants.</title>
        <authorList>
            <person name="Yamashiro T."/>
            <person name="Shiraishi A."/>
            <person name="Nakayama K."/>
            <person name="Satake H."/>
        </authorList>
    </citation>
    <scope>NUCLEOTIDE SEQUENCE</scope>
</reference>
<evidence type="ECO:0000259" key="1">
    <source>
        <dbReference type="SMART" id="SM00645"/>
    </source>
</evidence>
<dbReference type="SUPFAM" id="SSF54001">
    <property type="entry name" value="Cysteine proteinases"/>
    <property type="match status" value="1"/>
</dbReference>